<gene>
    <name evidence="3" type="ORF">H9862_00700</name>
</gene>
<dbReference type="Proteomes" id="UP000823964">
    <property type="component" value="Unassembled WGS sequence"/>
</dbReference>
<evidence type="ECO:0000256" key="1">
    <source>
        <dbReference type="SAM" id="MobiDB-lite"/>
    </source>
</evidence>
<dbReference type="InterPro" id="IPR006597">
    <property type="entry name" value="Sel1-like"/>
</dbReference>
<reference evidence="3" key="2">
    <citation type="submission" date="2021-04" db="EMBL/GenBank/DDBJ databases">
        <authorList>
            <person name="Gilroy R."/>
        </authorList>
    </citation>
    <scope>NUCLEOTIDE SEQUENCE</scope>
    <source>
        <strain evidence="3">14975</strain>
    </source>
</reference>
<dbReference type="SUPFAM" id="SSF81901">
    <property type="entry name" value="HCP-like"/>
    <property type="match status" value="1"/>
</dbReference>
<dbReference type="PANTHER" id="PTHR11102">
    <property type="entry name" value="SEL-1-LIKE PROTEIN"/>
    <property type="match status" value="1"/>
</dbReference>
<keyword evidence="2" id="KW-0732">Signal</keyword>
<organism evidence="3 4">
    <name type="scientific">Candidatus Akkermansia intestinigallinarum</name>
    <dbReference type="NCBI Taxonomy" id="2838431"/>
    <lineage>
        <taxon>Bacteria</taxon>
        <taxon>Pseudomonadati</taxon>
        <taxon>Verrucomicrobiota</taxon>
        <taxon>Verrucomicrobiia</taxon>
        <taxon>Verrucomicrobiales</taxon>
        <taxon>Akkermansiaceae</taxon>
        <taxon>Akkermansia</taxon>
    </lineage>
</organism>
<dbReference type="PANTHER" id="PTHR11102:SF160">
    <property type="entry name" value="ERAD-ASSOCIATED E3 UBIQUITIN-PROTEIN LIGASE COMPONENT HRD3"/>
    <property type="match status" value="1"/>
</dbReference>
<name>A0A9D2AH88_9BACT</name>
<feature type="compositionally biased region" description="Low complexity" evidence="1">
    <location>
        <begin position="31"/>
        <end position="48"/>
    </location>
</feature>
<dbReference type="AlphaFoldDB" id="A0A9D2AH88"/>
<protein>
    <submittedName>
        <fullName evidence="3">SEL1-like repeat protein</fullName>
    </submittedName>
</protein>
<dbReference type="SMART" id="SM00671">
    <property type="entry name" value="SEL1"/>
    <property type="match status" value="6"/>
</dbReference>
<dbReference type="Pfam" id="PF08238">
    <property type="entry name" value="Sel1"/>
    <property type="match status" value="7"/>
</dbReference>
<accession>A0A9D2AH88</accession>
<dbReference type="InterPro" id="IPR011990">
    <property type="entry name" value="TPR-like_helical_dom_sf"/>
</dbReference>
<feature type="chain" id="PRO_5039490264" evidence="2">
    <location>
        <begin position="28"/>
        <end position="535"/>
    </location>
</feature>
<evidence type="ECO:0000313" key="4">
    <source>
        <dbReference type="Proteomes" id="UP000823964"/>
    </source>
</evidence>
<feature type="region of interest" description="Disordered" evidence="1">
    <location>
        <begin position="31"/>
        <end position="50"/>
    </location>
</feature>
<evidence type="ECO:0000313" key="3">
    <source>
        <dbReference type="EMBL" id="HIX19103.1"/>
    </source>
</evidence>
<proteinExistence type="predicted"/>
<evidence type="ECO:0000256" key="2">
    <source>
        <dbReference type="SAM" id="SignalP"/>
    </source>
</evidence>
<comment type="caution">
    <text evidence="3">The sequence shown here is derived from an EMBL/GenBank/DDBJ whole genome shotgun (WGS) entry which is preliminary data.</text>
</comment>
<feature type="signal peptide" evidence="2">
    <location>
        <begin position="1"/>
        <end position="27"/>
    </location>
</feature>
<dbReference type="EMBL" id="DXFQ01000012">
    <property type="protein sequence ID" value="HIX19103.1"/>
    <property type="molecule type" value="Genomic_DNA"/>
</dbReference>
<dbReference type="InterPro" id="IPR050767">
    <property type="entry name" value="Sel1_AlgK"/>
</dbReference>
<dbReference type="Gene3D" id="1.25.40.10">
    <property type="entry name" value="Tetratricopeptide repeat domain"/>
    <property type="match status" value="2"/>
</dbReference>
<sequence length="535" mass="57553">MIAPIHSRTLSITALLASSLVALPEAAAASSASSAPSPQAATAEASPSDQADKLIVPESGKAAPATAGLPAVKPIVGVATPEKAKQHALKAQQAFPPFGTCDPSPDAHPEQYKQFVSVLEEITKNNEINFFPAINIILATTGDELAAESWMRKAADAGNPAAAYFLASITLSGSKDKEETARAYKIMRQAADKGYAPAIISVSVCLARGRGVQKDEKESVRYLTKAAADDDFRVRFQWLVATGRLRSSADAQRPEVKSEIERGNHLVAFALGAYAATSKERIEWYGKAADLGSDLALVELSNMFIAQGIKGGAPLLDSACKLGNRDALHLKINFLLSPEDTPEIQALGFKRNEKDGADLLRLNAMSGHGESMLLLANCYLKGRFGFEKNDEHGYKLLEYGCRHGFPPIILQRACCMLTGTGTKQDIEGAHKIFDEYVKAGHPLGLILKAYACYKGLGAEQSLSEVESYCYQAAALNYPEAYIHLACIYAKGLPGQKGDPAKAEDCLLMCLPELGPQARKLFENMTRGDEWDPYAL</sequence>
<reference evidence="3" key="1">
    <citation type="journal article" date="2021" name="PeerJ">
        <title>Extensive microbial diversity within the chicken gut microbiome revealed by metagenomics and culture.</title>
        <authorList>
            <person name="Gilroy R."/>
            <person name="Ravi A."/>
            <person name="Getino M."/>
            <person name="Pursley I."/>
            <person name="Horton D.L."/>
            <person name="Alikhan N.F."/>
            <person name="Baker D."/>
            <person name="Gharbi K."/>
            <person name="Hall N."/>
            <person name="Watson M."/>
            <person name="Adriaenssens E.M."/>
            <person name="Foster-Nyarko E."/>
            <person name="Jarju S."/>
            <person name="Secka A."/>
            <person name="Antonio M."/>
            <person name="Oren A."/>
            <person name="Chaudhuri R.R."/>
            <person name="La Ragione R."/>
            <person name="Hildebrand F."/>
            <person name="Pallen M.J."/>
        </authorList>
    </citation>
    <scope>NUCLEOTIDE SEQUENCE</scope>
    <source>
        <strain evidence="3">14975</strain>
    </source>
</reference>